<comment type="caution">
    <text evidence="2">The sequence shown here is derived from an EMBL/GenBank/DDBJ whole genome shotgun (WGS) entry which is preliminary data.</text>
</comment>
<sequence length="257" mass="28552">MKKLIYAFSALTLLFASCSSDSDSSTDDTSSTGLLTKVVETYGDGSVETITFTYSGNKIVKNTLSIDGTITEETTYTYTGDLITEEKYYIDGNLDETITYEYDANSKLIGTTRHGEFVHEEDVLTYNANGTVSFVTTSGSETIATGTIYFNGNQPFKKVITREPGGEFEFTTTEVTTFDTKNNPFKNIIGFAKIEIGLPSYTEGYPGLLNNPMGYSEDSVEKESFTYTYNSGNYPVTEVYDDFGNDDNDFTAQYFYE</sequence>
<proteinExistence type="predicted"/>
<evidence type="ECO:0000313" key="3">
    <source>
        <dbReference type="Proteomes" id="UP000319848"/>
    </source>
</evidence>
<dbReference type="Proteomes" id="UP000319848">
    <property type="component" value="Unassembled WGS sequence"/>
</dbReference>
<accession>A0A562M3W1</accession>
<protein>
    <submittedName>
        <fullName evidence="2">YD repeat-containing protein</fullName>
    </submittedName>
</protein>
<dbReference type="AlphaFoldDB" id="A0A562M3W1"/>
<keyword evidence="1" id="KW-0732">Signal</keyword>
<dbReference type="OrthoDB" id="1444189at2"/>
<reference evidence="2 3" key="1">
    <citation type="journal article" date="2015" name="Stand. Genomic Sci.">
        <title>Genomic Encyclopedia of Bacterial and Archaeal Type Strains, Phase III: the genomes of soil and plant-associated and newly described type strains.</title>
        <authorList>
            <person name="Whitman W.B."/>
            <person name="Woyke T."/>
            <person name="Klenk H.P."/>
            <person name="Zhou Y."/>
            <person name="Lilburn T.G."/>
            <person name="Beck B.J."/>
            <person name="De Vos P."/>
            <person name="Vandamme P."/>
            <person name="Eisen J.A."/>
            <person name="Garrity G."/>
            <person name="Hugenholtz P."/>
            <person name="Kyrpides N.C."/>
        </authorList>
    </citation>
    <scope>NUCLEOTIDE SEQUENCE [LARGE SCALE GENOMIC DNA]</scope>
    <source>
        <strain evidence="2 3">CGMCC 1.7270</strain>
    </source>
</reference>
<dbReference type="PROSITE" id="PS51257">
    <property type="entry name" value="PROKAR_LIPOPROTEIN"/>
    <property type="match status" value="1"/>
</dbReference>
<dbReference type="Gene3D" id="3.90.930.1">
    <property type="match status" value="1"/>
</dbReference>
<dbReference type="EMBL" id="VLKQ01000002">
    <property type="protein sequence ID" value="TWI14627.1"/>
    <property type="molecule type" value="Genomic_DNA"/>
</dbReference>
<feature type="chain" id="PRO_5021993833" evidence="1">
    <location>
        <begin position="23"/>
        <end position="257"/>
    </location>
</feature>
<name>A0A562M3W1_9FLAO</name>
<evidence type="ECO:0000313" key="2">
    <source>
        <dbReference type="EMBL" id="TWI14627.1"/>
    </source>
</evidence>
<organism evidence="2 3">
    <name type="scientific">Flavobacterium cauense R2A-7</name>
    <dbReference type="NCBI Taxonomy" id="1341154"/>
    <lineage>
        <taxon>Bacteria</taxon>
        <taxon>Pseudomonadati</taxon>
        <taxon>Bacteroidota</taxon>
        <taxon>Flavobacteriia</taxon>
        <taxon>Flavobacteriales</taxon>
        <taxon>Flavobacteriaceae</taxon>
        <taxon>Flavobacterium</taxon>
    </lineage>
</organism>
<dbReference type="RefSeq" id="WP_035118992.1">
    <property type="nucleotide sequence ID" value="NZ_JRLU01000001.1"/>
</dbReference>
<feature type="signal peptide" evidence="1">
    <location>
        <begin position="1"/>
        <end position="22"/>
    </location>
</feature>
<gene>
    <name evidence="2" type="ORF">IP98_00590</name>
</gene>
<evidence type="ECO:0000256" key="1">
    <source>
        <dbReference type="SAM" id="SignalP"/>
    </source>
</evidence>
<keyword evidence="3" id="KW-1185">Reference proteome</keyword>